<dbReference type="PANTHER" id="PTHR43116">
    <property type="entry name" value="PEPTIDE CHAIN RELEASE FACTOR 2"/>
    <property type="match status" value="1"/>
</dbReference>
<dbReference type="GO" id="GO:0005737">
    <property type="term" value="C:cytoplasm"/>
    <property type="evidence" value="ECO:0007669"/>
    <property type="project" value="UniProtKB-ARBA"/>
</dbReference>
<accession>A0A1Q3BXF0</accession>
<name>A0A1Q3BXF0_CEPFO</name>
<dbReference type="PANTHER" id="PTHR43116:SF4">
    <property type="entry name" value="PEPTIDE CHAIN RELEASE FACTOR PRFB3, CHLOROPLASTIC"/>
    <property type="match status" value="1"/>
</dbReference>
<dbReference type="Pfam" id="PF03462">
    <property type="entry name" value="PCRF"/>
    <property type="match status" value="1"/>
</dbReference>
<feature type="non-terminal residue" evidence="3">
    <location>
        <position position="1"/>
    </location>
</feature>
<dbReference type="GO" id="GO:0003747">
    <property type="term" value="F:translation release factor activity"/>
    <property type="evidence" value="ECO:0007669"/>
    <property type="project" value="InterPro"/>
</dbReference>
<organism evidence="3 4">
    <name type="scientific">Cephalotus follicularis</name>
    <name type="common">Albany pitcher plant</name>
    <dbReference type="NCBI Taxonomy" id="3775"/>
    <lineage>
        <taxon>Eukaryota</taxon>
        <taxon>Viridiplantae</taxon>
        <taxon>Streptophyta</taxon>
        <taxon>Embryophyta</taxon>
        <taxon>Tracheophyta</taxon>
        <taxon>Spermatophyta</taxon>
        <taxon>Magnoliopsida</taxon>
        <taxon>eudicotyledons</taxon>
        <taxon>Gunneridae</taxon>
        <taxon>Pentapetalae</taxon>
        <taxon>rosids</taxon>
        <taxon>fabids</taxon>
        <taxon>Oxalidales</taxon>
        <taxon>Cephalotaceae</taxon>
        <taxon>Cephalotus</taxon>
    </lineage>
</organism>
<dbReference type="Gene3D" id="3.30.70.1660">
    <property type="match status" value="1"/>
</dbReference>
<dbReference type="InParanoid" id="A0A1Q3BXF0"/>
<evidence type="ECO:0000313" key="3">
    <source>
        <dbReference type="EMBL" id="GAV72591.1"/>
    </source>
</evidence>
<keyword evidence="4" id="KW-1185">Reference proteome</keyword>
<dbReference type="SUPFAM" id="SSF75620">
    <property type="entry name" value="Release factor"/>
    <property type="match status" value="1"/>
</dbReference>
<dbReference type="SMART" id="SM00937">
    <property type="entry name" value="PCRF"/>
    <property type="match status" value="1"/>
</dbReference>
<protein>
    <submittedName>
        <fullName evidence="3">RF-1 domain-containing protein/PCRF domain-containing protein</fullName>
    </submittedName>
</protein>
<dbReference type="AlphaFoldDB" id="A0A1Q3BXF0"/>
<dbReference type="FunCoup" id="A0A1Q3BXF0">
    <property type="interactions" value="766"/>
</dbReference>
<evidence type="ECO:0000313" key="4">
    <source>
        <dbReference type="Proteomes" id="UP000187406"/>
    </source>
</evidence>
<dbReference type="STRING" id="3775.A0A1Q3BXF0"/>
<proteinExistence type="inferred from homology"/>
<dbReference type="InterPro" id="IPR000352">
    <property type="entry name" value="Pep_chain_release_fac_I"/>
</dbReference>
<reference evidence="4" key="1">
    <citation type="submission" date="2016-04" db="EMBL/GenBank/DDBJ databases">
        <title>Cephalotus genome sequencing.</title>
        <authorList>
            <person name="Fukushima K."/>
            <person name="Hasebe M."/>
            <person name="Fang X."/>
        </authorList>
    </citation>
    <scope>NUCLEOTIDE SEQUENCE [LARGE SCALE GENOMIC DNA]</scope>
    <source>
        <strain evidence="4">cv. St1</strain>
    </source>
</reference>
<dbReference type="OrthoDB" id="2019491at2759"/>
<feature type="domain" description="Peptide chain release factor" evidence="2">
    <location>
        <begin position="128"/>
        <end position="239"/>
    </location>
</feature>
<dbReference type="Pfam" id="PF00472">
    <property type="entry name" value="RF-1"/>
    <property type="match status" value="1"/>
</dbReference>
<comment type="caution">
    <text evidence="3">The sequence shown here is derived from an EMBL/GenBank/DDBJ whole genome shotgun (WGS) entry which is preliminary data.</text>
</comment>
<dbReference type="EMBL" id="BDDD01001020">
    <property type="protein sequence ID" value="GAV72591.1"/>
    <property type="molecule type" value="Genomic_DNA"/>
</dbReference>
<dbReference type="Gene3D" id="3.30.160.20">
    <property type="match status" value="1"/>
</dbReference>
<gene>
    <name evidence="3" type="ORF">CFOL_v3_16079</name>
</gene>
<dbReference type="Proteomes" id="UP000187406">
    <property type="component" value="Unassembled WGS sequence"/>
</dbReference>
<sequence length="411" mass="46239">RISSFDTKWQASKPNIYNNMSQTQLLHFTTRASHSMNDKNKVYKQLGFFSLKKKIEDAVQRAEIFAPTALELEQAKQIKNEEMICDYNLWDDPVKSNDILVKLADGAKVVDDLKDLKYKAEEAKLIMQLAEMDAINYGLFKQAYNASLYVTKFLDHYKMSKLLRGPYDMEGACLTITAGSGGTNSEIWAEQVLNIYTKWAMKQANKGRIVEKQQSMKGGIKLATIEFEFKHAYGYLSGESGVHHMISHQNGSIDDEAISAGVDVVPLFLGAGSDLQINDEEMIVSSSSLLREEQRLTEPTVRIRHIPTGICVQSSGERSHFANKIKALNRLKAKLLVIVKEQGVINVSSIKKEAIVDVWQKDTRRYVSHPYKLVEDVKTGFQLPDLNSVLDGNIEPLLGAYINSKQSSDHV</sequence>
<evidence type="ECO:0000256" key="1">
    <source>
        <dbReference type="ARBA" id="ARBA00010835"/>
    </source>
</evidence>
<evidence type="ECO:0000259" key="2">
    <source>
        <dbReference type="SMART" id="SM00937"/>
    </source>
</evidence>
<dbReference type="InterPro" id="IPR045853">
    <property type="entry name" value="Pep_chain_release_fac_I_sf"/>
</dbReference>
<comment type="similarity">
    <text evidence="1">Belongs to the prokaryotic/mitochondrial release factor family.</text>
</comment>
<dbReference type="InterPro" id="IPR005139">
    <property type="entry name" value="PCRF"/>
</dbReference>